<keyword evidence="1" id="KW-0472">Membrane</keyword>
<gene>
    <name evidence="2" type="ORF">BXY64_1972</name>
</gene>
<sequence length="132" mass="14788">MKKKTIRIIIGGALASITLTSLLYGFVFTSYLAEELAIPWTSFRNKILMIDWTCLFIFSMAAALLIGFRITNFNATKGIIVGGIIGLLLLLLGFFTGVKFSGSGYYLLCYLIWGWMLGIIIHKKKQLIIKQL</sequence>
<keyword evidence="1" id="KW-1133">Transmembrane helix</keyword>
<accession>A0A419XB12</accession>
<evidence type="ECO:0000313" key="3">
    <source>
        <dbReference type="Proteomes" id="UP000284531"/>
    </source>
</evidence>
<dbReference type="RefSeq" id="WP_120239669.1">
    <property type="nucleotide sequence ID" value="NZ_RAPQ01000008.1"/>
</dbReference>
<dbReference type="EMBL" id="RAPQ01000008">
    <property type="protein sequence ID" value="RKE04941.1"/>
    <property type="molecule type" value="Genomic_DNA"/>
</dbReference>
<dbReference type="OrthoDB" id="9893904at2"/>
<evidence type="ECO:0000256" key="1">
    <source>
        <dbReference type="SAM" id="Phobius"/>
    </source>
</evidence>
<protein>
    <submittedName>
        <fullName evidence="2">Uncharacterized protein</fullName>
    </submittedName>
</protein>
<evidence type="ECO:0000313" key="2">
    <source>
        <dbReference type="EMBL" id="RKE04941.1"/>
    </source>
</evidence>
<feature type="transmembrane region" description="Helical" evidence="1">
    <location>
        <begin position="104"/>
        <end position="122"/>
    </location>
</feature>
<reference evidence="2 3" key="1">
    <citation type="submission" date="2018-09" db="EMBL/GenBank/DDBJ databases">
        <title>Genomic Encyclopedia of Archaeal and Bacterial Type Strains, Phase II (KMG-II): from individual species to whole genera.</title>
        <authorList>
            <person name="Goeker M."/>
        </authorList>
    </citation>
    <scope>NUCLEOTIDE SEQUENCE [LARGE SCALE GENOMIC DNA]</scope>
    <source>
        <strain evidence="2 3">DSM 21950</strain>
    </source>
</reference>
<keyword evidence="3" id="KW-1185">Reference proteome</keyword>
<dbReference type="Proteomes" id="UP000284531">
    <property type="component" value="Unassembled WGS sequence"/>
</dbReference>
<proteinExistence type="predicted"/>
<organism evidence="2 3">
    <name type="scientific">Marinifilum flexuosum</name>
    <dbReference type="NCBI Taxonomy" id="1117708"/>
    <lineage>
        <taxon>Bacteria</taxon>
        <taxon>Pseudomonadati</taxon>
        <taxon>Bacteroidota</taxon>
        <taxon>Bacteroidia</taxon>
        <taxon>Marinilabiliales</taxon>
        <taxon>Marinifilaceae</taxon>
    </lineage>
</organism>
<feature type="transmembrane region" description="Helical" evidence="1">
    <location>
        <begin position="7"/>
        <end position="27"/>
    </location>
</feature>
<feature type="transmembrane region" description="Helical" evidence="1">
    <location>
        <begin position="47"/>
        <end position="66"/>
    </location>
</feature>
<keyword evidence="1" id="KW-0812">Transmembrane</keyword>
<comment type="caution">
    <text evidence="2">The sequence shown here is derived from an EMBL/GenBank/DDBJ whole genome shotgun (WGS) entry which is preliminary data.</text>
</comment>
<feature type="transmembrane region" description="Helical" evidence="1">
    <location>
        <begin position="78"/>
        <end position="98"/>
    </location>
</feature>
<name>A0A419XB12_9BACT</name>
<dbReference type="AlphaFoldDB" id="A0A419XB12"/>